<reference evidence="3 4" key="1">
    <citation type="submission" date="2016-10" db="EMBL/GenBank/DDBJ databases">
        <authorList>
            <person name="de Groot N.N."/>
        </authorList>
    </citation>
    <scope>NUCLEOTIDE SEQUENCE [LARGE SCALE GENOMIC DNA]</scope>
    <source>
        <strain evidence="3 4">DSM 17890</strain>
    </source>
</reference>
<proteinExistence type="predicted"/>
<accession>A0A1H3APK3</accession>
<sequence>MTQDAEPPGPAARPARRGGAGGRAAARAAAHAAAGTRAARQAAQAGAPADDALTETGCDAPAASPASGGASLIACGALAHEILALIRVNGWTHLHLRCLPAKLHLRPELIPDEVARAVAEERAAARDPFVVYADCGTGGRLQARCDALGVEMIPGPHCYSFFDGNAAFAARGDAEMTAFYLTDFLVRQFDAFVWRPMGLDRRPELRDMLFGNYERLVHLAQVEDPELERLGREAAARLGLLHERRLTGYGDLSDFLARAAQPASD</sequence>
<protein>
    <recommendedName>
        <fullName evidence="2">DUF1638 domain-containing protein</fullName>
    </recommendedName>
</protein>
<evidence type="ECO:0000313" key="4">
    <source>
        <dbReference type="Proteomes" id="UP000199118"/>
    </source>
</evidence>
<dbReference type="AlphaFoldDB" id="A0A1H3APK3"/>
<evidence type="ECO:0000313" key="3">
    <source>
        <dbReference type="EMBL" id="SDX31632.1"/>
    </source>
</evidence>
<feature type="domain" description="DUF1638" evidence="2">
    <location>
        <begin position="98"/>
        <end position="255"/>
    </location>
</feature>
<dbReference type="EMBL" id="FNMZ01000004">
    <property type="protein sequence ID" value="SDX31632.1"/>
    <property type="molecule type" value="Genomic_DNA"/>
</dbReference>
<dbReference type="STRING" id="356660.SAMN05444336_104274"/>
<dbReference type="Proteomes" id="UP000199118">
    <property type="component" value="Unassembled WGS sequence"/>
</dbReference>
<dbReference type="InterPro" id="IPR012437">
    <property type="entry name" value="DUF1638"/>
</dbReference>
<feature type="compositionally biased region" description="Low complexity" evidence="1">
    <location>
        <begin position="23"/>
        <end position="49"/>
    </location>
</feature>
<organism evidence="3 4">
    <name type="scientific">Albimonas donghaensis</name>
    <dbReference type="NCBI Taxonomy" id="356660"/>
    <lineage>
        <taxon>Bacteria</taxon>
        <taxon>Pseudomonadati</taxon>
        <taxon>Pseudomonadota</taxon>
        <taxon>Alphaproteobacteria</taxon>
        <taxon>Rhodobacterales</taxon>
        <taxon>Paracoccaceae</taxon>
        <taxon>Albimonas</taxon>
    </lineage>
</organism>
<feature type="region of interest" description="Disordered" evidence="1">
    <location>
        <begin position="1"/>
        <end position="52"/>
    </location>
</feature>
<dbReference type="RefSeq" id="WP_218133410.1">
    <property type="nucleotide sequence ID" value="NZ_FNMZ01000004.1"/>
</dbReference>
<evidence type="ECO:0000259" key="2">
    <source>
        <dbReference type="Pfam" id="PF07796"/>
    </source>
</evidence>
<name>A0A1H3APK3_9RHOB</name>
<dbReference type="Pfam" id="PF07796">
    <property type="entry name" value="DUF1638"/>
    <property type="match status" value="1"/>
</dbReference>
<gene>
    <name evidence="3" type="ORF">SAMN05444336_104274</name>
</gene>
<evidence type="ECO:0000256" key="1">
    <source>
        <dbReference type="SAM" id="MobiDB-lite"/>
    </source>
</evidence>
<keyword evidence="4" id="KW-1185">Reference proteome</keyword>